<evidence type="ECO:0000313" key="5">
    <source>
        <dbReference type="EMBL" id="SDI15883.1"/>
    </source>
</evidence>
<dbReference type="Gene3D" id="3.40.630.30">
    <property type="match status" value="1"/>
</dbReference>
<reference evidence="5 6" key="1">
    <citation type="submission" date="2016-10" db="EMBL/GenBank/DDBJ databases">
        <authorList>
            <person name="de Groot N.N."/>
        </authorList>
    </citation>
    <scope>NUCLEOTIDE SEQUENCE [LARGE SCALE GENOMIC DNA]</scope>
    <source>
        <strain evidence="5 6">CGMCC 1.5058</strain>
    </source>
</reference>
<organism evidence="5 6">
    <name type="scientific">Proteiniclasticum ruminis</name>
    <dbReference type="NCBI Taxonomy" id="398199"/>
    <lineage>
        <taxon>Bacteria</taxon>
        <taxon>Bacillati</taxon>
        <taxon>Bacillota</taxon>
        <taxon>Clostridia</taxon>
        <taxon>Eubacteriales</taxon>
        <taxon>Clostridiaceae</taxon>
        <taxon>Proteiniclasticum</taxon>
    </lineage>
</organism>
<dbReference type="PROSITE" id="PS51186">
    <property type="entry name" value="GNAT"/>
    <property type="match status" value="1"/>
</dbReference>
<dbReference type="GO" id="GO:0005737">
    <property type="term" value="C:cytoplasm"/>
    <property type="evidence" value="ECO:0007669"/>
    <property type="project" value="TreeGrafter"/>
</dbReference>
<dbReference type="EMBL" id="FNDZ01000001">
    <property type="protein sequence ID" value="SDI15883.1"/>
    <property type="molecule type" value="Genomic_DNA"/>
</dbReference>
<dbReference type="PANTHER" id="PTHR43792:SF8">
    <property type="entry name" value="[RIBOSOMAL PROTEIN US5]-ALANINE N-ACETYLTRANSFERASE"/>
    <property type="match status" value="1"/>
</dbReference>
<dbReference type="AlphaFoldDB" id="A0A1G8IAH3"/>
<dbReference type="PANTHER" id="PTHR43792">
    <property type="entry name" value="GNAT FAMILY, PUTATIVE (AFU_ORTHOLOGUE AFUA_3G00765)-RELATED-RELATED"/>
    <property type="match status" value="1"/>
</dbReference>
<dbReference type="InterPro" id="IPR000182">
    <property type="entry name" value="GNAT_dom"/>
</dbReference>
<sequence length="179" mass="20447">MIETERLCLRRFTQEDLEDFYEYAKDPLVGPPAGWKPHESKEESLEILKSFVSSEDIFAMTLKSSGKVIGSLGCHEDRKREYKGGVMIGYVLSSPYWGKGLMSEAVEGLLDYIFLTLGMDLVSAYHYPFNEKSGKVLKKAGLVYEGIIRKCSVLPTGEVVDDVCYSMTREEFFRKRNWL</sequence>
<feature type="domain" description="N-acetyltransferase" evidence="4">
    <location>
        <begin position="7"/>
        <end position="170"/>
    </location>
</feature>
<keyword evidence="1 5" id="KW-0808">Transferase</keyword>
<evidence type="ECO:0000256" key="2">
    <source>
        <dbReference type="ARBA" id="ARBA00023315"/>
    </source>
</evidence>
<dbReference type="InterPro" id="IPR051531">
    <property type="entry name" value="N-acetyltransferase"/>
</dbReference>
<comment type="similarity">
    <text evidence="3">Belongs to the acetyltransferase family. RimJ subfamily.</text>
</comment>
<dbReference type="Proteomes" id="UP000183255">
    <property type="component" value="Unassembled WGS sequence"/>
</dbReference>
<proteinExistence type="inferred from homology"/>
<dbReference type="SUPFAM" id="SSF55729">
    <property type="entry name" value="Acyl-CoA N-acyltransferases (Nat)"/>
    <property type="match status" value="1"/>
</dbReference>
<dbReference type="GO" id="GO:0008999">
    <property type="term" value="F:protein-N-terminal-alanine acetyltransferase activity"/>
    <property type="evidence" value="ECO:0007669"/>
    <property type="project" value="TreeGrafter"/>
</dbReference>
<dbReference type="InterPro" id="IPR016181">
    <property type="entry name" value="Acyl_CoA_acyltransferase"/>
</dbReference>
<accession>A0A1G8IAH3</accession>
<evidence type="ECO:0000256" key="3">
    <source>
        <dbReference type="ARBA" id="ARBA00038502"/>
    </source>
</evidence>
<evidence type="ECO:0000256" key="1">
    <source>
        <dbReference type="ARBA" id="ARBA00022679"/>
    </source>
</evidence>
<keyword evidence="2" id="KW-0012">Acyltransferase</keyword>
<gene>
    <name evidence="5" type="ORF">SAMN05421804_101824</name>
</gene>
<dbReference type="RefSeq" id="WP_031574405.1">
    <property type="nucleotide sequence ID" value="NZ_FNDZ01000001.1"/>
</dbReference>
<protein>
    <submittedName>
        <fullName evidence="5">Putative acetyltransferase</fullName>
    </submittedName>
</protein>
<dbReference type="Pfam" id="PF13302">
    <property type="entry name" value="Acetyltransf_3"/>
    <property type="match status" value="1"/>
</dbReference>
<evidence type="ECO:0000259" key="4">
    <source>
        <dbReference type="PROSITE" id="PS51186"/>
    </source>
</evidence>
<evidence type="ECO:0000313" key="6">
    <source>
        <dbReference type="Proteomes" id="UP000183255"/>
    </source>
</evidence>
<name>A0A1G8IAH3_9CLOT</name>